<dbReference type="AlphaFoldDB" id="A0AA89BQ15"/>
<feature type="transmembrane region" description="Helical" evidence="11">
    <location>
        <begin position="229"/>
        <end position="251"/>
    </location>
</feature>
<evidence type="ECO:0000256" key="1">
    <source>
        <dbReference type="ARBA" id="ARBA00004651"/>
    </source>
</evidence>
<dbReference type="Proteomes" id="UP001186944">
    <property type="component" value="Unassembled WGS sequence"/>
</dbReference>
<evidence type="ECO:0000256" key="9">
    <source>
        <dbReference type="ARBA" id="ARBA00023224"/>
    </source>
</evidence>
<proteinExistence type="inferred from homology"/>
<dbReference type="CDD" id="cd14981">
    <property type="entry name" value="7tmA_Prostanoid_R"/>
    <property type="match status" value="1"/>
</dbReference>
<keyword evidence="2" id="KW-1003">Cell membrane</keyword>
<dbReference type="PANTHER" id="PTHR11866">
    <property type="entry name" value="G-PROTEIN COUPLED RECEPTOR FAMILY 1 MEMBER"/>
    <property type="match status" value="1"/>
</dbReference>
<keyword evidence="7 10" id="KW-0675">Receptor</keyword>
<protein>
    <recommendedName>
        <fullName evidence="12">G-protein coupled receptors family 1 profile domain-containing protein</fullName>
    </recommendedName>
</protein>
<evidence type="ECO:0000313" key="14">
    <source>
        <dbReference type="Proteomes" id="UP001186944"/>
    </source>
</evidence>
<evidence type="ECO:0000259" key="12">
    <source>
        <dbReference type="PROSITE" id="PS50262"/>
    </source>
</evidence>
<dbReference type="Gene3D" id="1.20.1070.10">
    <property type="entry name" value="Rhodopsin 7-helix transmembrane proteins"/>
    <property type="match status" value="1"/>
</dbReference>
<accession>A0AA89BQ15</accession>
<feature type="transmembrane region" description="Helical" evidence="11">
    <location>
        <begin position="22"/>
        <end position="40"/>
    </location>
</feature>
<dbReference type="SMART" id="SM01381">
    <property type="entry name" value="7TM_GPCR_Srsx"/>
    <property type="match status" value="1"/>
</dbReference>
<evidence type="ECO:0000256" key="2">
    <source>
        <dbReference type="ARBA" id="ARBA00022475"/>
    </source>
</evidence>
<sequence>MNDSSNATNQTDRIWESAWPPGLQFAFGVIGNFIALIVLFKSSKRHKWKPFYRLVGGLALTDMCGVLFVYPTVMYRYASDFTYNFPKSLCNYSSFIYSYAILASALIVCAMSLDRFLAILFPFYYNSESKIKRVNIMLGGIWIFTLFICTLHLMGLGDSKLYYPGSWCFLNFVGRTVEDRVNSFIYSILGIIILMVTACLNISVIITVLINIRNSRLTKTTKRRGKNNLYIIVFLLMIVAVFTTCFLPLMINILEHATLRNDENGSTELLVLRFAVTNSIIDPWIYILLRKETLEFIQKVYNRLREKCGMRVDAEKNVSNGAASSTTDSLRVRKLKSLVNIDMLRRADTSTTDKSSDMTYSSSYM</sequence>
<feature type="transmembrane region" description="Helical" evidence="11">
    <location>
        <begin position="52"/>
        <end position="75"/>
    </location>
</feature>
<keyword evidence="4 11" id="KW-1133">Transmembrane helix</keyword>
<evidence type="ECO:0000256" key="3">
    <source>
        <dbReference type="ARBA" id="ARBA00022692"/>
    </source>
</evidence>
<keyword evidence="6 11" id="KW-0472">Membrane</keyword>
<feature type="domain" description="G-protein coupled receptors family 1 profile" evidence="12">
    <location>
        <begin position="31"/>
        <end position="286"/>
    </location>
</feature>
<evidence type="ECO:0000256" key="7">
    <source>
        <dbReference type="ARBA" id="ARBA00023170"/>
    </source>
</evidence>
<keyword evidence="9 10" id="KW-0807">Transducer</keyword>
<dbReference type="SUPFAM" id="SSF81321">
    <property type="entry name" value="Family A G protein-coupled receptor-like"/>
    <property type="match status" value="1"/>
</dbReference>
<comment type="similarity">
    <text evidence="10">Belongs to the G-protein coupled receptor 1 family.</text>
</comment>
<dbReference type="InterPro" id="IPR008365">
    <property type="entry name" value="Prostanoid_rcpt"/>
</dbReference>
<dbReference type="GO" id="GO:0005886">
    <property type="term" value="C:plasma membrane"/>
    <property type="evidence" value="ECO:0007669"/>
    <property type="project" value="UniProtKB-SubCell"/>
</dbReference>
<evidence type="ECO:0000256" key="4">
    <source>
        <dbReference type="ARBA" id="ARBA00022989"/>
    </source>
</evidence>
<organism evidence="13 14">
    <name type="scientific">Pinctada imbricata</name>
    <name type="common">Atlantic pearl-oyster</name>
    <name type="synonym">Pinctada martensii</name>
    <dbReference type="NCBI Taxonomy" id="66713"/>
    <lineage>
        <taxon>Eukaryota</taxon>
        <taxon>Metazoa</taxon>
        <taxon>Spiralia</taxon>
        <taxon>Lophotrochozoa</taxon>
        <taxon>Mollusca</taxon>
        <taxon>Bivalvia</taxon>
        <taxon>Autobranchia</taxon>
        <taxon>Pteriomorphia</taxon>
        <taxon>Pterioida</taxon>
        <taxon>Pterioidea</taxon>
        <taxon>Pteriidae</taxon>
        <taxon>Pinctada</taxon>
    </lineage>
</organism>
<dbReference type="Pfam" id="PF00001">
    <property type="entry name" value="7tm_1"/>
    <property type="match status" value="1"/>
</dbReference>
<keyword evidence="5 10" id="KW-0297">G-protein coupled receptor</keyword>
<dbReference type="GO" id="GO:0007204">
    <property type="term" value="P:positive regulation of cytosolic calcium ion concentration"/>
    <property type="evidence" value="ECO:0007669"/>
    <property type="project" value="TreeGrafter"/>
</dbReference>
<name>A0AA89BQ15_PINIB</name>
<evidence type="ECO:0000256" key="6">
    <source>
        <dbReference type="ARBA" id="ARBA00023136"/>
    </source>
</evidence>
<dbReference type="PROSITE" id="PS00237">
    <property type="entry name" value="G_PROTEIN_RECEP_F1_1"/>
    <property type="match status" value="1"/>
</dbReference>
<dbReference type="PROSITE" id="PS50262">
    <property type="entry name" value="G_PROTEIN_RECEP_F1_2"/>
    <property type="match status" value="1"/>
</dbReference>
<dbReference type="PANTHER" id="PTHR11866:SF16">
    <property type="entry name" value="PROSTAGLANDIN E2 RECEPTOR EP4 SUBTYPE-LIKE PROTEIN"/>
    <property type="match status" value="1"/>
</dbReference>
<comment type="caution">
    <text evidence="13">The sequence shown here is derived from an EMBL/GenBank/DDBJ whole genome shotgun (WGS) entry which is preliminary data.</text>
</comment>
<evidence type="ECO:0000256" key="10">
    <source>
        <dbReference type="RuleBase" id="RU000688"/>
    </source>
</evidence>
<evidence type="ECO:0000313" key="13">
    <source>
        <dbReference type="EMBL" id="KAK3089756.1"/>
    </source>
</evidence>
<keyword evidence="3 10" id="KW-0812">Transmembrane</keyword>
<evidence type="ECO:0000256" key="5">
    <source>
        <dbReference type="ARBA" id="ARBA00023040"/>
    </source>
</evidence>
<dbReference type="GO" id="GO:0004930">
    <property type="term" value="F:G protein-coupled receptor activity"/>
    <property type="evidence" value="ECO:0007669"/>
    <property type="project" value="UniProtKB-KW"/>
</dbReference>
<feature type="transmembrane region" description="Helical" evidence="11">
    <location>
        <begin position="134"/>
        <end position="154"/>
    </location>
</feature>
<dbReference type="PRINTS" id="PR00237">
    <property type="entry name" value="GPCRRHODOPSN"/>
</dbReference>
<comment type="subcellular location">
    <subcellularLocation>
        <location evidence="1">Cell membrane</location>
        <topology evidence="1">Multi-pass membrane protein</topology>
    </subcellularLocation>
</comment>
<keyword evidence="14" id="KW-1185">Reference proteome</keyword>
<dbReference type="InterPro" id="IPR017452">
    <property type="entry name" value="GPCR_Rhodpsn_7TM"/>
</dbReference>
<reference evidence="13" key="1">
    <citation type="submission" date="2019-08" db="EMBL/GenBank/DDBJ databases">
        <title>The improved chromosome-level genome for the pearl oyster Pinctada fucata martensii using PacBio sequencing and Hi-C.</title>
        <authorList>
            <person name="Zheng Z."/>
        </authorList>
    </citation>
    <scope>NUCLEOTIDE SEQUENCE</scope>
    <source>
        <strain evidence="13">ZZ-2019</strain>
        <tissue evidence="13">Adductor muscle</tissue>
    </source>
</reference>
<dbReference type="InterPro" id="IPR000276">
    <property type="entry name" value="GPCR_Rhodpsn"/>
</dbReference>
<feature type="transmembrane region" description="Helical" evidence="11">
    <location>
        <begin position="95"/>
        <end position="113"/>
    </location>
</feature>
<feature type="transmembrane region" description="Helical" evidence="11">
    <location>
        <begin position="184"/>
        <end position="209"/>
    </location>
</feature>
<dbReference type="EMBL" id="VSWD01000010">
    <property type="protein sequence ID" value="KAK3089756.1"/>
    <property type="molecule type" value="Genomic_DNA"/>
</dbReference>
<keyword evidence="8" id="KW-0325">Glycoprotein</keyword>
<evidence type="ECO:0000256" key="11">
    <source>
        <dbReference type="SAM" id="Phobius"/>
    </source>
</evidence>
<dbReference type="PRINTS" id="PR01788">
    <property type="entry name" value="PROSTANOIDR"/>
</dbReference>
<evidence type="ECO:0000256" key="8">
    <source>
        <dbReference type="ARBA" id="ARBA00023180"/>
    </source>
</evidence>
<dbReference type="GO" id="GO:0007189">
    <property type="term" value="P:adenylate cyclase-activating G protein-coupled receptor signaling pathway"/>
    <property type="evidence" value="ECO:0007669"/>
    <property type="project" value="TreeGrafter"/>
</dbReference>
<gene>
    <name evidence="13" type="ORF">FSP39_006250</name>
</gene>